<dbReference type="PIRSF" id="PIRSF000485">
    <property type="entry name" value="Amd_phspho_trans"/>
    <property type="match status" value="1"/>
</dbReference>
<feature type="domain" description="Glutamine amidotransferase type-2" evidence="12">
    <location>
        <begin position="2"/>
        <end position="233"/>
    </location>
</feature>
<dbReference type="Pfam" id="PF13537">
    <property type="entry name" value="GATase_7"/>
    <property type="match status" value="1"/>
</dbReference>
<keyword evidence="7 11" id="KW-0411">Iron-sulfur</keyword>
<dbReference type="GO" id="GO:0000287">
    <property type="term" value="F:magnesium ion binding"/>
    <property type="evidence" value="ECO:0007669"/>
    <property type="project" value="UniProtKB-UniRule"/>
</dbReference>
<evidence type="ECO:0000256" key="9">
    <source>
        <dbReference type="PIRSR" id="PIRSR000485-1"/>
    </source>
</evidence>
<dbReference type="PANTHER" id="PTHR11907">
    <property type="entry name" value="AMIDOPHOSPHORIBOSYLTRANSFERASE"/>
    <property type="match status" value="1"/>
</dbReference>
<evidence type="ECO:0000256" key="5">
    <source>
        <dbReference type="ARBA" id="ARBA00022755"/>
    </source>
</evidence>
<keyword evidence="7 10" id="KW-0460">Magnesium</keyword>
<organism evidence="13 14">
    <name type="scientific">Venenivibrio stagnispumantis</name>
    <dbReference type="NCBI Taxonomy" id="407998"/>
    <lineage>
        <taxon>Bacteria</taxon>
        <taxon>Pseudomonadati</taxon>
        <taxon>Aquificota</taxon>
        <taxon>Aquificia</taxon>
        <taxon>Aquificales</taxon>
        <taxon>Hydrogenothermaceae</taxon>
        <taxon>Venenivibrio</taxon>
    </lineage>
</organism>
<evidence type="ECO:0000256" key="10">
    <source>
        <dbReference type="PIRSR" id="PIRSR000485-2"/>
    </source>
</evidence>
<dbReference type="EMBL" id="FXTX01000001">
    <property type="protein sequence ID" value="SMP00737.1"/>
    <property type="molecule type" value="Genomic_DNA"/>
</dbReference>
<dbReference type="NCBIfam" id="TIGR01134">
    <property type="entry name" value="purF"/>
    <property type="match status" value="1"/>
</dbReference>
<evidence type="ECO:0000256" key="2">
    <source>
        <dbReference type="ARBA" id="ARBA00010138"/>
    </source>
</evidence>
<protein>
    <recommendedName>
        <fullName evidence="7">Amidophosphoribosyltransferase</fullName>
        <shortName evidence="7">ATase</shortName>
        <ecNumber evidence="7">2.4.2.14</ecNumber>
    </recommendedName>
    <alternativeName>
        <fullName evidence="7">Glutamine phosphoribosylpyrophosphate amidotransferase</fullName>
        <shortName evidence="7">GPATase</shortName>
    </alternativeName>
</protein>
<accession>A0AA46ACS7</accession>
<reference evidence="13" key="1">
    <citation type="submission" date="2017-05" db="EMBL/GenBank/DDBJ databases">
        <authorList>
            <person name="Varghese N."/>
            <person name="Submissions S."/>
        </authorList>
    </citation>
    <scope>NUCLEOTIDE SEQUENCE</scope>
    <source>
        <strain evidence="13">DSM 18763</strain>
    </source>
</reference>
<proteinExistence type="inferred from homology"/>
<comment type="pathway">
    <text evidence="1 7 8">Purine metabolism; IMP biosynthesis via de novo pathway; N(1)-(5-phospho-D-ribosyl)glycinamide from 5-phospho-alpha-D-ribose 1-diphosphate: step 1/2.</text>
</comment>
<keyword evidence="5 7" id="KW-0658">Purine biosynthesis</keyword>
<dbReference type="Gene3D" id="3.40.50.2020">
    <property type="match status" value="1"/>
</dbReference>
<dbReference type="GO" id="GO:0009113">
    <property type="term" value="P:purine nucleobase biosynthetic process"/>
    <property type="evidence" value="ECO:0007669"/>
    <property type="project" value="UniProtKB-UniRule"/>
</dbReference>
<dbReference type="Pfam" id="PF00156">
    <property type="entry name" value="Pribosyltran"/>
    <property type="match status" value="1"/>
</dbReference>
<evidence type="ECO:0000256" key="1">
    <source>
        <dbReference type="ARBA" id="ARBA00005209"/>
    </source>
</evidence>
<dbReference type="SUPFAM" id="SSF53271">
    <property type="entry name" value="PRTase-like"/>
    <property type="match status" value="1"/>
</dbReference>
<sequence>MCGIFGVFNNKSAAELTFLGLHALQHRGQESAGIAVSDGYDINVRLGQGLVTKAISDEDLKELKGDIAIGHVRYSTAGGSNPKNIQPFFAHFYGGSFAIAHNGNLVNANSLRTKLEKEGAIFRSTSDTEIFVHLIARSKNPPPSHINLHKNDTEFLPLVFEAMGKVKGAYSLLILREKQLIAVRDPFGFRPLSLGKNKSGSYFFASESCAFDIVDAEYLRDINPGEVVVIDDAGIRSYYPFEYPQNLKKCIFEFVYFARPDSIIFKDYVYEIRKNMGRNLAKEYPIDADCVVPVLDSGLVAAMGYSEESGIPLEIGIIRNHYVGRSFIQPTQEIRDLSVKLKLNPVRQAIEGKRIIVIDDSLVRGTTSKKIVNMLRRAGAKEIHMLISSPPVISPCYYGIDTPTKEELIANNMSIEEIKNFIGADGLNYLSLEGMLDAADKTKGYCTACFTGIYPVLDEEELVLSEKKDI</sequence>
<comment type="caution">
    <text evidence="13">The sequence shown here is derived from an EMBL/GenBank/DDBJ whole genome shotgun (WGS) entry which is preliminary data.</text>
</comment>
<evidence type="ECO:0000256" key="6">
    <source>
        <dbReference type="ARBA" id="ARBA00022962"/>
    </source>
</evidence>
<evidence type="ECO:0000259" key="12">
    <source>
        <dbReference type="PROSITE" id="PS51278"/>
    </source>
</evidence>
<dbReference type="AlphaFoldDB" id="A0AA46ACS7"/>
<feature type="binding site" evidence="7 10">
    <location>
        <position position="297"/>
    </location>
    <ligand>
        <name>Mg(2+)</name>
        <dbReference type="ChEBI" id="CHEBI:18420"/>
    </ligand>
</feature>
<evidence type="ECO:0000256" key="11">
    <source>
        <dbReference type="PIRSR" id="PIRSR000485-3"/>
    </source>
</evidence>
<keyword evidence="7" id="KW-0004">4Fe-4S</keyword>
<dbReference type="HAMAP" id="MF_01931">
    <property type="entry name" value="PurF"/>
    <property type="match status" value="1"/>
</dbReference>
<keyword evidence="14" id="KW-1185">Reference proteome</keyword>
<dbReference type="GO" id="GO:0006189">
    <property type="term" value="P:'de novo' IMP biosynthetic process"/>
    <property type="evidence" value="ECO:0007669"/>
    <property type="project" value="UniProtKB-UniRule"/>
</dbReference>
<comment type="catalytic activity">
    <reaction evidence="7 8">
        <text>5-phospho-beta-D-ribosylamine + L-glutamate + diphosphate = 5-phospho-alpha-D-ribose 1-diphosphate + L-glutamine + H2O</text>
        <dbReference type="Rhea" id="RHEA:14905"/>
        <dbReference type="ChEBI" id="CHEBI:15377"/>
        <dbReference type="ChEBI" id="CHEBI:29985"/>
        <dbReference type="ChEBI" id="CHEBI:33019"/>
        <dbReference type="ChEBI" id="CHEBI:58017"/>
        <dbReference type="ChEBI" id="CHEBI:58359"/>
        <dbReference type="ChEBI" id="CHEBI:58681"/>
        <dbReference type="EC" id="2.4.2.14"/>
    </reaction>
</comment>
<dbReference type="InterPro" id="IPR000836">
    <property type="entry name" value="PRTase_dom"/>
</dbReference>
<dbReference type="PROSITE" id="PS51278">
    <property type="entry name" value="GATASE_TYPE_2"/>
    <property type="match status" value="1"/>
</dbReference>
<dbReference type="InterPro" id="IPR035584">
    <property type="entry name" value="PurF_N"/>
</dbReference>
<dbReference type="InterPro" id="IPR005854">
    <property type="entry name" value="PurF"/>
</dbReference>
<feature type="binding site" evidence="7 11">
    <location>
        <position position="396"/>
    </location>
    <ligand>
        <name>[4Fe-4S] cluster</name>
        <dbReference type="ChEBI" id="CHEBI:49883"/>
    </ligand>
</feature>
<feature type="binding site" evidence="7 10">
    <location>
        <position position="360"/>
    </location>
    <ligand>
        <name>Mg(2+)</name>
        <dbReference type="ChEBI" id="CHEBI:18420"/>
    </ligand>
</feature>
<keyword evidence="4 7" id="KW-0808">Transferase</keyword>
<gene>
    <name evidence="7" type="primary">purF</name>
    <name evidence="13" type="ORF">SAMN06264868_101164</name>
</gene>
<dbReference type="Gene3D" id="3.60.20.10">
    <property type="entry name" value="Glutamine Phosphoribosylpyrophosphate, subunit 1, domain 1"/>
    <property type="match status" value="1"/>
</dbReference>
<evidence type="ECO:0000256" key="4">
    <source>
        <dbReference type="ARBA" id="ARBA00022679"/>
    </source>
</evidence>
<comment type="function">
    <text evidence="7">Catalyzes the formation of phosphoribosylamine from phosphoribosylpyrophosphate (PRPP) and glutamine.</text>
</comment>
<dbReference type="InterPro" id="IPR029057">
    <property type="entry name" value="PRTase-like"/>
</dbReference>
<comment type="cofactor">
    <cofactor evidence="7 10">
        <name>Mg(2+)</name>
        <dbReference type="ChEBI" id="CHEBI:18420"/>
    </cofactor>
    <text evidence="7 10">Binds 1 Mg(2+) ion per subunit.</text>
</comment>
<keyword evidence="7 11" id="KW-0408">Iron</keyword>
<dbReference type="InterPro" id="IPR029055">
    <property type="entry name" value="Ntn_hydrolases_N"/>
</dbReference>
<dbReference type="GO" id="GO:0004044">
    <property type="term" value="F:amidophosphoribosyltransferase activity"/>
    <property type="evidence" value="ECO:0007669"/>
    <property type="project" value="UniProtKB-UniRule"/>
</dbReference>
<feature type="active site" description="Nucleophile" evidence="7 9">
    <location>
        <position position="2"/>
    </location>
</feature>
<dbReference type="SUPFAM" id="SSF56235">
    <property type="entry name" value="N-terminal nucleophile aminohydrolases (Ntn hydrolases)"/>
    <property type="match status" value="1"/>
</dbReference>
<dbReference type="EC" id="2.4.2.14" evidence="7"/>
<evidence type="ECO:0000313" key="14">
    <source>
        <dbReference type="Proteomes" id="UP001157947"/>
    </source>
</evidence>
<comment type="cofactor">
    <cofactor evidence="7 11">
        <name>[4Fe-4S] cluster</name>
        <dbReference type="ChEBI" id="CHEBI:49883"/>
    </cofactor>
    <text evidence="7 11">Binds 1 [4Fe-4S] cluster per subunit.</text>
</comment>
<feature type="binding site" evidence="7 11">
    <location>
        <position position="250"/>
    </location>
    <ligand>
        <name>[4Fe-4S] cluster</name>
        <dbReference type="ChEBI" id="CHEBI:49883"/>
    </ligand>
</feature>
<feature type="binding site" evidence="7 11">
    <location>
        <position position="446"/>
    </location>
    <ligand>
        <name>[4Fe-4S] cluster</name>
        <dbReference type="ChEBI" id="CHEBI:49883"/>
    </ligand>
</feature>
<feature type="binding site" evidence="7 10">
    <location>
        <position position="359"/>
    </location>
    <ligand>
        <name>Mg(2+)</name>
        <dbReference type="ChEBI" id="CHEBI:18420"/>
    </ligand>
</feature>
<evidence type="ECO:0000256" key="7">
    <source>
        <dbReference type="HAMAP-Rule" id="MF_01931"/>
    </source>
</evidence>
<evidence type="ECO:0000256" key="8">
    <source>
        <dbReference type="PIRNR" id="PIRNR000485"/>
    </source>
</evidence>
<keyword evidence="3 7" id="KW-0328">Glycosyltransferase</keyword>
<keyword evidence="7 10" id="KW-0479">Metal-binding</keyword>
<keyword evidence="6 7" id="KW-0315">Glutamine amidotransferase</keyword>
<evidence type="ECO:0000256" key="3">
    <source>
        <dbReference type="ARBA" id="ARBA00022676"/>
    </source>
</evidence>
<evidence type="ECO:0000313" key="13">
    <source>
        <dbReference type="EMBL" id="SMP00737.1"/>
    </source>
</evidence>
<feature type="binding site" evidence="7 11">
    <location>
        <position position="449"/>
    </location>
    <ligand>
        <name>[4Fe-4S] cluster</name>
        <dbReference type="ChEBI" id="CHEBI:49883"/>
    </ligand>
</feature>
<dbReference type="InterPro" id="IPR017932">
    <property type="entry name" value="GATase_2_dom"/>
</dbReference>
<comment type="similarity">
    <text evidence="2 7 8">In the C-terminal section; belongs to the purine/pyrimidine phosphoribosyltransferase family.</text>
</comment>
<dbReference type="RefSeq" id="WP_265133619.1">
    <property type="nucleotide sequence ID" value="NZ_FXTX01000001.1"/>
</dbReference>
<dbReference type="GO" id="GO:0051539">
    <property type="term" value="F:4 iron, 4 sulfur cluster binding"/>
    <property type="evidence" value="ECO:0007669"/>
    <property type="project" value="UniProtKB-KW"/>
</dbReference>
<name>A0AA46ACS7_9AQUI</name>
<dbReference type="CDD" id="cd00715">
    <property type="entry name" value="GPATase_N"/>
    <property type="match status" value="1"/>
</dbReference>
<dbReference type="CDD" id="cd06223">
    <property type="entry name" value="PRTases_typeI"/>
    <property type="match status" value="1"/>
</dbReference>
<dbReference type="Proteomes" id="UP001157947">
    <property type="component" value="Unassembled WGS sequence"/>
</dbReference>